<feature type="repeat" description="ANK" evidence="3">
    <location>
        <begin position="887"/>
        <end position="919"/>
    </location>
</feature>
<evidence type="ECO:0000259" key="4">
    <source>
        <dbReference type="Pfam" id="PF22939"/>
    </source>
</evidence>
<dbReference type="PANTHER" id="PTHR24198">
    <property type="entry name" value="ANKYRIN REPEAT AND PROTEIN KINASE DOMAIN-CONTAINING PROTEIN"/>
    <property type="match status" value="1"/>
</dbReference>
<dbReference type="Proteomes" id="UP001610563">
    <property type="component" value="Unassembled WGS sequence"/>
</dbReference>
<name>A0ABR4G2X1_9EURO</name>
<gene>
    <name evidence="6" type="ORF">BJX66DRAFT_227274</name>
</gene>
<keyword evidence="2 3" id="KW-0040">ANK repeat</keyword>
<dbReference type="InterPro" id="IPR027417">
    <property type="entry name" value="P-loop_NTPase"/>
</dbReference>
<feature type="repeat" description="ANK" evidence="3">
    <location>
        <begin position="688"/>
        <end position="720"/>
    </location>
</feature>
<dbReference type="PANTHER" id="PTHR24198:SF165">
    <property type="entry name" value="ANKYRIN REPEAT-CONTAINING PROTEIN-RELATED"/>
    <property type="match status" value="1"/>
</dbReference>
<dbReference type="Pfam" id="PF24883">
    <property type="entry name" value="NPHP3_N"/>
    <property type="match status" value="1"/>
</dbReference>
<organism evidence="6 7">
    <name type="scientific">Aspergillus keveii</name>
    <dbReference type="NCBI Taxonomy" id="714993"/>
    <lineage>
        <taxon>Eukaryota</taxon>
        <taxon>Fungi</taxon>
        <taxon>Dikarya</taxon>
        <taxon>Ascomycota</taxon>
        <taxon>Pezizomycotina</taxon>
        <taxon>Eurotiomycetes</taxon>
        <taxon>Eurotiomycetidae</taxon>
        <taxon>Eurotiales</taxon>
        <taxon>Aspergillaceae</taxon>
        <taxon>Aspergillus</taxon>
        <taxon>Aspergillus subgen. Nidulantes</taxon>
    </lineage>
</organism>
<dbReference type="Gene3D" id="3.40.50.300">
    <property type="entry name" value="P-loop containing nucleotide triphosphate hydrolases"/>
    <property type="match status" value="1"/>
</dbReference>
<dbReference type="EMBL" id="JBFTWV010000059">
    <property type="protein sequence ID" value="KAL2793366.1"/>
    <property type="molecule type" value="Genomic_DNA"/>
</dbReference>
<dbReference type="PRINTS" id="PR01415">
    <property type="entry name" value="ANKYRIN"/>
</dbReference>
<reference evidence="6 7" key="1">
    <citation type="submission" date="2024-07" db="EMBL/GenBank/DDBJ databases">
        <title>Section-level genome sequencing and comparative genomics of Aspergillus sections Usti and Cavernicolus.</title>
        <authorList>
            <consortium name="Lawrence Berkeley National Laboratory"/>
            <person name="Nybo J.L."/>
            <person name="Vesth T.C."/>
            <person name="Theobald S."/>
            <person name="Frisvad J.C."/>
            <person name="Larsen T.O."/>
            <person name="Kjaerboelling I."/>
            <person name="Rothschild-Mancinelli K."/>
            <person name="Lyhne E.K."/>
            <person name="Kogle M.E."/>
            <person name="Barry K."/>
            <person name="Clum A."/>
            <person name="Na H."/>
            <person name="Ledsgaard L."/>
            <person name="Lin J."/>
            <person name="Lipzen A."/>
            <person name="Kuo A."/>
            <person name="Riley R."/>
            <person name="Mondo S."/>
            <person name="Labutti K."/>
            <person name="Haridas S."/>
            <person name="Pangalinan J."/>
            <person name="Salamov A.A."/>
            <person name="Simmons B.A."/>
            <person name="Magnuson J.K."/>
            <person name="Chen J."/>
            <person name="Drula E."/>
            <person name="Henrissat B."/>
            <person name="Wiebenga A."/>
            <person name="Lubbers R.J."/>
            <person name="Gomes A.C."/>
            <person name="Makela M.R."/>
            <person name="Stajich J."/>
            <person name="Grigoriev I.V."/>
            <person name="Mortensen U.H."/>
            <person name="De Vries R.P."/>
            <person name="Baker S.E."/>
            <person name="Andersen M.R."/>
        </authorList>
    </citation>
    <scope>NUCLEOTIDE SEQUENCE [LARGE SCALE GENOMIC DNA]</scope>
    <source>
        <strain evidence="6 7">CBS 209.92</strain>
    </source>
</reference>
<dbReference type="Gene3D" id="1.25.40.20">
    <property type="entry name" value="Ankyrin repeat-containing domain"/>
    <property type="match status" value="6"/>
</dbReference>
<feature type="repeat" description="ANK" evidence="3">
    <location>
        <begin position="970"/>
        <end position="1010"/>
    </location>
</feature>
<dbReference type="PROSITE" id="PS50088">
    <property type="entry name" value="ANK_REPEAT"/>
    <property type="match status" value="10"/>
</dbReference>
<dbReference type="Pfam" id="PF22939">
    <property type="entry name" value="WHD_GPIID"/>
    <property type="match status" value="1"/>
</dbReference>
<evidence type="ECO:0000256" key="1">
    <source>
        <dbReference type="ARBA" id="ARBA00022737"/>
    </source>
</evidence>
<dbReference type="InterPro" id="IPR054471">
    <property type="entry name" value="GPIID_WHD"/>
</dbReference>
<evidence type="ECO:0000256" key="2">
    <source>
        <dbReference type="ARBA" id="ARBA00023043"/>
    </source>
</evidence>
<dbReference type="Pfam" id="PF12796">
    <property type="entry name" value="Ank_2"/>
    <property type="match status" value="6"/>
</dbReference>
<feature type="repeat" description="ANK" evidence="3">
    <location>
        <begin position="1537"/>
        <end position="1566"/>
    </location>
</feature>
<evidence type="ECO:0000313" key="7">
    <source>
        <dbReference type="Proteomes" id="UP001610563"/>
    </source>
</evidence>
<dbReference type="SUPFAM" id="SSF52540">
    <property type="entry name" value="P-loop containing nucleoside triphosphate hydrolases"/>
    <property type="match status" value="1"/>
</dbReference>
<feature type="repeat" description="ANK" evidence="3">
    <location>
        <begin position="1011"/>
        <end position="1043"/>
    </location>
</feature>
<evidence type="ECO:0000259" key="5">
    <source>
        <dbReference type="Pfam" id="PF24883"/>
    </source>
</evidence>
<evidence type="ECO:0000256" key="3">
    <source>
        <dbReference type="PROSITE-ProRule" id="PRU00023"/>
    </source>
</evidence>
<dbReference type="InterPro" id="IPR036770">
    <property type="entry name" value="Ankyrin_rpt-contain_sf"/>
</dbReference>
<dbReference type="Pfam" id="PF00023">
    <property type="entry name" value="Ank"/>
    <property type="match status" value="1"/>
</dbReference>
<sequence>MAEALGVAVNIAAVLQLATEIAQLSYNYARDVKNAPKTQKQYLQEVSALMEVLFRVEQAIHDAETIGLHTERPPSVSDDTLMDCYKALSSLQFDLQKRRSRFLQPFHEKEWRAHIDMLHKFRSLFADFLASCILVTGNATYKKVSLLNQEQERSILLTWLPPSNGVVRQRPAPCPGTGTAFLEQDAVREWVNRSSDFLWCYGPPGVGKSCLASLAIDHLFKNRMPSDCPVVSFFCDFSSQDQQNTLHVLHSLLRQIIEQGSPEMLAALKEACKDPGKLQNANEVAQLIATAGLSQPIYLVVDALDELRDPTAILSHLLSFVAAGINVLITSRDLPYIRKKMRLATHVEIASDPGDLKVYVESRFRDSDFSEDVEEEPGLIDDVVTKSGNLFLLARLMLDDVLELSSINQIRRAIAKPQTSLEQAFEATLGRIDAQSRSRSSLARRFLGWITYAGRRLKMEEIICAFAVEDDEELDPDNGPNPDILLRSCLGLVVVDPLDKTVGLVHTTAYEFFKAGTIAEAEINVDIAVTCLRYLTMKHLADPCNSAPEMSQRLKQMSFLEYAAKYWGRHIPDADSEKRSEQLMLKLLRDYGLRNSAFQALQYRHEFSDESLAEDIFQSMPTDEQALHIAAYWGLLSTAKTLLSTGEAVSSLDSHKWTPLHWACSRNHEALIEVLLRHGADPKAPDMQGWTPLFWAAFNGNSHIVRLLLDHGADHLARSSLGWTALHWAVSSGHSDCVKLLLEHHAQSEPEQPKFHEMSVEEVEAYAESLLPLEIAADGNDANIFDLLVQHLQTPGGEVGDAQFNTIWSSSGFDSPISINPWRTLTKGEQVQGREYSVPKLSRWNVNGPNGYRSDPVTWKSVLLLSAIRDEQLSSVKLLIQSGADVQYGNALHIAACREDPRFVESLLKAGADPDEYDGQGRTALHEAVLNGFIDTITALIDGGADINQPMRDKTKTQSFWSRGVYNTLDGSTPLIQACGFSFFQPKSELAVDIARLLLDRGADPGLQDSSGMTALHYAVMRPYPALVKLLINAGCPLDIAEEDGRLPIHILATCQDKYVSDTNLAEAVKLILGPDPYDSAQNRLNRPAIGRPGVRRKNVNLGDTSNPSEEELAKGRTPMQIALKNKRWRIALLFYEFGAQIPKDMELEPILAAAAEDLNVDVVGLLLDYGVKPPESLGSDLVPAFITRCKAGYRPDDRHALFEDILGKVVAAGASIDYRSSEGDTPLTALIAASGVAESHKVVLIFVNLGADVFAPSDRTFDPILTAALYGDEQMLHYLIKCAHKLHHQQKWTKEHSEVDPEAEVEGDLLRVCRALQRAETLDKTNSEGRTLLHLAAECGNVPLVEALLSCGARSDITDAKGWLPLHCAGFAQQAGTLKALLFFTADQSSQSNLPAGTIDKHSWLEALTKPNESNLHILHCAIRENNVEMANHLLEYGMDPNTEMPNGWNTGPILCDAAYKGRGELVAALLAHGANVAATDKYGWNALHNACYTGHTEIAMTLIKAGADVHSVTVEWSNPSYKPTGLYEGNPWTGTPLHLAVMAGNADLVRILLDMDVDIRASTYCGPGSFSTPAHGPTALHFALDTGTFYARKGQALDRDRLTIARWLVERGEMVHGVIGKFKMADVMMFKDFPRLWDALREGEKKAQEAAGS</sequence>
<dbReference type="InterPro" id="IPR002110">
    <property type="entry name" value="Ankyrin_rpt"/>
</dbReference>
<accession>A0ABR4G2X1</accession>
<dbReference type="SMART" id="SM00248">
    <property type="entry name" value="ANK"/>
    <property type="match status" value="20"/>
</dbReference>
<feature type="repeat" description="ANK" evidence="3">
    <location>
        <begin position="721"/>
        <end position="753"/>
    </location>
</feature>
<evidence type="ECO:0000313" key="6">
    <source>
        <dbReference type="EMBL" id="KAL2793366.1"/>
    </source>
</evidence>
<feature type="repeat" description="ANK" evidence="3">
    <location>
        <begin position="655"/>
        <end position="687"/>
    </location>
</feature>
<protein>
    <submittedName>
        <fullName evidence="6">Ankyrin repeat-containing domain protein</fullName>
    </submittedName>
</protein>
<keyword evidence="1" id="KW-0677">Repeat</keyword>
<dbReference type="InterPro" id="IPR056884">
    <property type="entry name" value="NPHP3-like_N"/>
</dbReference>
<keyword evidence="7" id="KW-1185">Reference proteome</keyword>
<comment type="caution">
    <text evidence="6">The sequence shown here is derived from an EMBL/GenBank/DDBJ whole genome shotgun (WGS) entry which is preliminary data.</text>
</comment>
<feature type="repeat" description="ANK" evidence="3">
    <location>
        <begin position="1484"/>
        <end position="1516"/>
    </location>
</feature>
<feature type="repeat" description="ANK" evidence="3">
    <location>
        <begin position="920"/>
        <end position="952"/>
    </location>
</feature>
<feature type="domain" description="GPI inositol-deacylase winged helix" evidence="4">
    <location>
        <begin position="440"/>
        <end position="515"/>
    </location>
</feature>
<proteinExistence type="predicted"/>
<dbReference type="SUPFAM" id="SSF48403">
    <property type="entry name" value="Ankyrin repeat"/>
    <property type="match status" value="3"/>
</dbReference>
<feature type="repeat" description="ANK" evidence="3">
    <location>
        <begin position="1329"/>
        <end position="1361"/>
    </location>
</feature>
<dbReference type="PROSITE" id="PS50297">
    <property type="entry name" value="ANK_REP_REGION"/>
    <property type="match status" value="8"/>
</dbReference>
<feature type="domain" description="Nephrocystin 3-like N-terminal" evidence="5">
    <location>
        <begin position="176"/>
        <end position="332"/>
    </location>
</feature>